<evidence type="ECO:0008006" key="13">
    <source>
        <dbReference type="Google" id="ProtNLM"/>
    </source>
</evidence>
<feature type="domain" description="Fibronectin type-III" evidence="10">
    <location>
        <begin position="606"/>
        <end position="689"/>
    </location>
</feature>
<keyword evidence="3" id="KW-0479">Metal-binding</keyword>
<dbReference type="SUPFAM" id="SSF49265">
    <property type="entry name" value="Fibronectin type III"/>
    <property type="match status" value="1"/>
</dbReference>
<dbReference type="SMART" id="SM00060">
    <property type="entry name" value="FN3"/>
    <property type="match status" value="1"/>
</dbReference>
<dbReference type="GO" id="GO:0046872">
    <property type="term" value="F:metal ion binding"/>
    <property type="evidence" value="ECO:0007669"/>
    <property type="project" value="UniProtKB-KW"/>
</dbReference>
<sequence length="1375" mass="145832">MCFLFSGALFAQDMEKASEVLKSEKDQNGNPSFVVFKKDNTYNLQNSNQIFQDVLTKDSRNSFQLLESTNDQIGFNHQKYQQYFNGIKVEFATYTLHGQNGKLSSMSGEFYDVKEAATPRLSKEQGLNRAMQHLGASSYLWEDEAASKELGYEKPEGELVLLPMLDVAPNARSEDKMKLAYKYEIFTIVPLGGADVYVDANSGNVLFYNNRVKHFDNFGHDGRESKTINNTPFIGPLEVSEEDVFVAGTAATRYSGSQSIETTNTGSNYTLNDASRKVYTRNANNLAPVGNSLPYITNYSQFTDNDNNWTSAEYNNSNKDNAALDAHWGAMKTYDYWSQVHGRSSYDNNGAQLRSYVHVDNNYDNAFWFLNVMSYGDGSSNGNEGNGYFDALTSIDVAAHEIGHAVTEYTADLAYQRESGGMNEGFSDIWGAAIEHFAKGNGNDAAPSSDIWQIGDEIDRRSGSAALRSMSDPKSLGQPDTYGGTYWQNPNCGTPTDSNDYCGVHTNSGVLNHWFYLLTAGGSGTNDVSDNYNVSGIGISKASNISYRLVSVYLSGNSTYANARTYGIQSAVDLYGAGSTEVIATTNAFYAVGVGSEYVQTCSLAAPSNLAGSSINDNGFTLGWNSVSGAASYTVTVNGSSNNTSGTSYVVSGLNPGTAYSSSVVANCSSGGSGATSTTSITTTGTAPINYCASNGNSVSDEYIGKVQLGTINNTTGGSAGGYANYTSISTNLTKGNSATITITPTWTGTSYNEGYSVWIDYNKDGDFSDSGEQVWTKAASKTTPVSGSFTVPVNAVNGATRMRVSMKYNGIPTSCESFSYGEVEDYTVNLITGTSDTTAPTITLTGASTINLEVGDTYNELGATATDNIDGNLTSSIVITGTVNTASAGTYTKNYNVSDAAGNSATQRTRTIIVKVPADTTAPVITLTGSAVINLQVGDAYTELGATATDNVDGNLTSSIVISGIVNTASAGTYTKNYNVSDTAGNAATQRSRTIIVTQPSTGGCTGGISSFPYSESFENTLGAWSQGSGDDFNWTIKSGSTPSSSTGPSSASAGSYYVFMESSSPNYSTKRAILNSPCFDLSTASQATFEFKYHMYGTTAMGSLALEVSVNNGSTWTSVWSKSGNQGNAWATGSVNLASYVGSTVQLRFNGLTGTTWQGDMAVDAVSLSTGGGTGTTCSNVALSITFDNYPEETAWSLKNASGTTVASGGTYGSQADGSTLNINVGCLDNGCYDFVITDVYGDGICCSYGNGSYTLTNSDSGAILVSGASFTSSQTTNFCLGSSGVYQGINSGTVAENPNQRFKVYPNPVNQTLNIDLAGFEAQTFEVKNMLGQTVLKGRYSSTIDVSKFEAGVYMLQLNIGEKTKVTRFIKR</sequence>
<dbReference type="Gene3D" id="3.10.450.490">
    <property type="match status" value="1"/>
</dbReference>
<dbReference type="Gene3D" id="1.10.390.10">
    <property type="entry name" value="Neutral Protease Domain 2"/>
    <property type="match status" value="1"/>
</dbReference>
<accession>A0A917LKI1</accession>
<dbReference type="PANTHER" id="PTHR33794:SF1">
    <property type="entry name" value="BACILLOLYSIN"/>
    <property type="match status" value="1"/>
</dbReference>
<dbReference type="Pfam" id="PF00041">
    <property type="entry name" value="fn3"/>
    <property type="match status" value="1"/>
</dbReference>
<gene>
    <name evidence="11" type="ORF">GCM10010976_04670</name>
</gene>
<dbReference type="InterPro" id="IPR050728">
    <property type="entry name" value="Zinc_Metalloprotease_M4"/>
</dbReference>
<evidence type="ECO:0000256" key="3">
    <source>
        <dbReference type="ARBA" id="ARBA00022723"/>
    </source>
</evidence>
<keyword evidence="7" id="KW-0482">Metalloprotease</keyword>
<dbReference type="SMART" id="SM00137">
    <property type="entry name" value="MAM"/>
    <property type="match status" value="1"/>
</dbReference>
<dbReference type="InterPro" id="IPR023612">
    <property type="entry name" value="Peptidase_M4"/>
</dbReference>
<dbReference type="GO" id="GO:0004553">
    <property type="term" value="F:hydrolase activity, hydrolyzing O-glycosyl compounds"/>
    <property type="evidence" value="ECO:0007669"/>
    <property type="project" value="UniProtKB-ARBA"/>
</dbReference>
<keyword evidence="5" id="KW-0378">Hydrolase</keyword>
<dbReference type="GO" id="GO:0016020">
    <property type="term" value="C:membrane"/>
    <property type="evidence" value="ECO:0007669"/>
    <property type="project" value="InterPro"/>
</dbReference>
<dbReference type="InterPro" id="IPR045474">
    <property type="entry name" value="GEVED"/>
</dbReference>
<dbReference type="InterPro" id="IPR013320">
    <property type="entry name" value="ConA-like_dom_sf"/>
</dbReference>
<dbReference type="CDD" id="cd00063">
    <property type="entry name" value="FN3"/>
    <property type="match status" value="1"/>
</dbReference>
<protein>
    <recommendedName>
        <fullName evidence="13">DUF5011 domain-containing protein</fullName>
    </recommendedName>
</protein>
<evidence type="ECO:0000313" key="11">
    <source>
        <dbReference type="EMBL" id="GGG36019.1"/>
    </source>
</evidence>
<dbReference type="Pfam" id="PF02868">
    <property type="entry name" value="Peptidase_M4_C"/>
    <property type="match status" value="1"/>
</dbReference>
<dbReference type="InterPro" id="IPR032179">
    <property type="entry name" value="Cry22Aa_Ig-like"/>
</dbReference>
<keyword evidence="6" id="KW-0862">Zinc</keyword>
<dbReference type="SUPFAM" id="SSF55486">
    <property type="entry name" value="Metalloproteases ('zincins'), catalytic domain"/>
    <property type="match status" value="1"/>
</dbReference>
<evidence type="ECO:0000259" key="9">
    <source>
        <dbReference type="PROSITE" id="PS50060"/>
    </source>
</evidence>
<dbReference type="PROSITE" id="PS50853">
    <property type="entry name" value="FN3"/>
    <property type="match status" value="1"/>
</dbReference>
<dbReference type="InterPro" id="IPR013856">
    <property type="entry name" value="Peptidase_M4_domain"/>
</dbReference>
<dbReference type="Pfam" id="PF07504">
    <property type="entry name" value="FTP"/>
    <property type="match status" value="1"/>
</dbReference>
<dbReference type="Pfam" id="PF20009">
    <property type="entry name" value="GEVED"/>
    <property type="match status" value="1"/>
</dbReference>
<dbReference type="InterPro" id="IPR001570">
    <property type="entry name" value="Peptidase_M4_C_domain"/>
</dbReference>
<evidence type="ECO:0000256" key="1">
    <source>
        <dbReference type="ARBA" id="ARBA00009388"/>
    </source>
</evidence>
<feature type="domain" description="MAM" evidence="9">
    <location>
        <begin position="1015"/>
        <end position="1182"/>
    </location>
</feature>
<keyword evidence="12" id="KW-1185">Reference proteome</keyword>
<dbReference type="Pfam" id="PF00629">
    <property type="entry name" value="MAM"/>
    <property type="match status" value="1"/>
</dbReference>
<keyword evidence="4" id="KW-0732">Signal</keyword>
<evidence type="ECO:0000256" key="8">
    <source>
        <dbReference type="PIRSR" id="PIRSR623612-1"/>
    </source>
</evidence>
<evidence type="ECO:0000256" key="2">
    <source>
        <dbReference type="ARBA" id="ARBA00022670"/>
    </source>
</evidence>
<dbReference type="InterPro" id="IPR027268">
    <property type="entry name" value="Peptidase_M4/M1_CTD_sf"/>
</dbReference>
<evidence type="ECO:0000313" key="12">
    <source>
        <dbReference type="Proteomes" id="UP000625976"/>
    </source>
</evidence>
<dbReference type="Pfam" id="PF16403">
    <property type="entry name" value="Bact_surface_Ig-like"/>
    <property type="match status" value="2"/>
</dbReference>
<organism evidence="11 12">
    <name type="scientific">Bizionia arctica</name>
    <dbReference type="NCBI Taxonomy" id="1495645"/>
    <lineage>
        <taxon>Bacteria</taxon>
        <taxon>Pseudomonadati</taxon>
        <taxon>Bacteroidota</taxon>
        <taxon>Flavobacteriia</taxon>
        <taxon>Flavobacteriales</taxon>
        <taxon>Flavobacteriaceae</taxon>
        <taxon>Bizionia</taxon>
    </lineage>
</organism>
<name>A0A917LKI1_9FLAO</name>
<reference evidence="11" key="1">
    <citation type="journal article" date="2014" name="Int. J. Syst. Evol. Microbiol.">
        <title>Complete genome sequence of Corynebacterium casei LMG S-19264T (=DSM 44701T), isolated from a smear-ripened cheese.</title>
        <authorList>
            <consortium name="US DOE Joint Genome Institute (JGI-PGF)"/>
            <person name="Walter F."/>
            <person name="Albersmeier A."/>
            <person name="Kalinowski J."/>
            <person name="Ruckert C."/>
        </authorList>
    </citation>
    <scope>NUCLEOTIDE SEQUENCE</scope>
    <source>
        <strain evidence="11">CGMCC 1.12751</strain>
    </source>
</reference>
<dbReference type="InterPro" id="IPR003961">
    <property type="entry name" value="FN3_dom"/>
</dbReference>
<dbReference type="InterPro" id="IPR026444">
    <property type="entry name" value="Secre_tail"/>
</dbReference>
<comment type="similarity">
    <text evidence="1">Belongs to the peptidase M4 family.</text>
</comment>
<dbReference type="Gene3D" id="2.60.40.10">
    <property type="entry name" value="Immunoglobulins"/>
    <property type="match status" value="3"/>
</dbReference>
<feature type="active site" evidence="8">
    <location>
        <position position="401"/>
    </location>
</feature>
<dbReference type="PANTHER" id="PTHR33794">
    <property type="entry name" value="BACILLOLYSIN"/>
    <property type="match status" value="1"/>
</dbReference>
<dbReference type="InterPro" id="IPR036116">
    <property type="entry name" value="FN3_sf"/>
</dbReference>
<evidence type="ECO:0000256" key="7">
    <source>
        <dbReference type="ARBA" id="ARBA00023049"/>
    </source>
</evidence>
<dbReference type="Proteomes" id="UP000625976">
    <property type="component" value="Unassembled WGS sequence"/>
</dbReference>
<dbReference type="Pfam" id="PF18962">
    <property type="entry name" value="Por_Secre_tail"/>
    <property type="match status" value="1"/>
</dbReference>
<evidence type="ECO:0000259" key="10">
    <source>
        <dbReference type="PROSITE" id="PS50853"/>
    </source>
</evidence>
<dbReference type="GO" id="GO:0005975">
    <property type="term" value="P:carbohydrate metabolic process"/>
    <property type="evidence" value="ECO:0007669"/>
    <property type="project" value="UniProtKB-ARBA"/>
</dbReference>
<proteinExistence type="inferred from homology"/>
<dbReference type="PRINTS" id="PR00730">
    <property type="entry name" value="THERMOLYSIN"/>
</dbReference>
<evidence type="ECO:0000256" key="6">
    <source>
        <dbReference type="ARBA" id="ARBA00022833"/>
    </source>
</evidence>
<dbReference type="NCBIfam" id="TIGR04183">
    <property type="entry name" value="Por_Secre_tail"/>
    <property type="match status" value="1"/>
</dbReference>
<dbReference type="Gene3D" id="3.10.170.10">
    <property type="match status" value="1"/>
</dbReference>
<evidence type="ECO:0000256" key="4">
    <source>
        <dbReference type="ARBA" id="ARBA00022729"/>
    </source>
</evidence>
<dbReference type="GO" id="GO:0006508">
    <property type="term" value="P:proteolysis"/>
    <property type="evidence" value="ECO:0007669"/>
    <property type="project" value="UniProtKB-KW"/>
</dbReference>
<dbReference type="InterPro" id="IPR000998">
    <property type="entry name" value="MAM_dom"/>
</dbReference>
<dbReference type="CDD" id="cd06263">
    <property type="entry name" value="MAM"/>
    <property type="match status" value="1"/>
</dbReference>
<keyword evidence="2" id="KW-0645">Protease</keyword>
<dbReference type="Gene3D" id="2.60.120.200">
    <property type="match status" value="1"/>
</dbReference>
<dbReference type="InterPro" id="IPR011096">
    <property type="entry name" value="FTP_domain"/>
</dbReference>
<dbReference type="Pfam" id="PF01447">
    <property type="entry name" value="Peptidase_M4"/>
    <property type="match status" value="1"/>
</dbReference>
<dbReference type="CDD" id="cd09597">
    <property type="entry name" value="M4_TLP"/>
    <property type="match status" value="1"/>
</dbReference>
<feature type="active site" description="Proton donor" evidence="8">
    <location>
        <position position="505"/>
    </location>
</feature>
<dbReference type="SUPFAM" id="SSF49899">
    <property type="entry name" value="Concanavalin A-like lectins/glucanases"/>
    <property type="match status" value="1"/>
</dbReference>
<dbReference type="EMBL" id="BMFQ01000001">
    <property type="protein sequence ID" value="GGG36019.1"/>
    <property type="molecule type" value="Genomic_DNA"/>
</dbReference>
<dbReference type="GO" id="GO:0004222">
    <property type="term" value="F:metalloendopeptidase activity"/>
    <property type="evidence" value="ECO:0007669"/>
    <property type="project" value="InterPro"/>
</dbReference>
<dbReference type="PROSITE" id="PS50060">
    <property type="entry name" value="MAM_2"/>
    <property type="match status" value="1"/>
</dbReference>
<dbReference type="InterPro" id="IPR013783">
    <property type="entry name" value="Ig-like_fold"/>
</dbReference>
<reference evidence="11" key="2">
    <citation type="submission" date="2020-09" db="EMBL/GenBank/DDBJ databases">
        <authorList>
            <person name="Sun Q."/>
            <person name="Zhou Y."/>
        </authorList>
    </citation>
    <scope>NUCLEOTIDE SEQUENCE</scope>
    <source>
        <strain evidence="11">CGMCC 1.12751</strain>
    </source>
</reference>
<comment type="caution">
    <text evidence="11">The sequence shown here is derived from an EMBL/GenBank/DDBJ whole genome shotgun (WGS) entry which is preliminary data.</text>
</comment>
<evidence type="ECO:0000256" key="5">
    <source>
        <dbReference type="ARBA" id="ARBA00022801"/>
    </source>
</evidence>